<dbReference type="AlphaFoldDB" id="A8NFX8"/>
<evidence type="ECO:0000313" key="3">
    <source>
        <dbReference type="EMBL" id="EAU88357.2"/>
    </source>
</evidence>
<dbReference type="HOGENOM" id="CLU_808959_0_0_1"/>
<feature type="compositionally biased region" description="Basic and acidic residues" evidence="1">
    <location>
        <begin position="25"/>
        <end position="36"/>
    </location>
</feature>
<dbReference type="Proteomes" id="UP000001861">
    <property type="component" value="Unassembled WGS sequence"/>
</dbReference>
<gene>
    <name evidence="3" type="ORF">CC1G_05123</name>
</gene>
<feature type="compositionally biased region" description="Pro residues" evidence="1">
    <location>
        <begin position="62"/>
        <end position="74"/>
    </location>
</feature>
<feature type="region of interest" description="Disordered" evidence="1">
    <location>
        <begin position="1"/>
        <end position="36"/>
    </location>
</feature>
<feature type="transmembrane region" description="Helical" evidence="2">
    <location>
        <begin position="260"/>
        <end position="282"/>
    </location>
</feature>
<evidence type="ECO:0000313" key="4">
    <source>
        <dbReference type="Proteomes" id="UP000001861"/>
    </source>
</evidence>
<protein>
    <submittedName>
        <fullName evidence="3">Uncharacterized protein</fullName>
    </submittedName>
</protein>
<keyword evidence="4" id="KW-1185">Reference proteome</keyword>
<comment type="caution">
    <text evidence="3">The sequence shown here is derived from an EMBL/GenBank/DDBJ whole genome shotgun (WGS) entry which is preliminary data.</text>
</comment>
<feature type="region of interest" description="Disordered" evidence="1">
    <location>
        <begin position="61"/>
        <end position="255"/>
    </location>
</feature>
<evidence type="ECO:0000256" key="1">
    <source>
        <dbReference type="SAM" id="MobiDB-lite"/>
    </source>
</evidence>
<organism evidence="3 4">
    <name type="scientific">Coprinopsis cinerea (strain Okayama-7 / 130 / ATCC MYA-4618 / FGSC 9003)</name>
    <name type="common">Inky cap fungus</name>
    <name type="synonym">Hormographiella aspergillata</name>
    <dbReference type="NCBI Taxonomy" id="240176"/>
    <lineage>
        <taxon>Eukaryota</taxon>
        <taxon>Fungi</taxon>
        <taxon>Dikarya</taxon>
        <taxon>Basidiomycota</taxon>
        <taxon>Agaricomycotina</taxon>
        <taxon>Agaricomycetes</taxon>
        <taxon>Agaricomycetidae</taxon>
        <taxon>Agaricales</taxon>
        <taxon>Agaricineae</taxon>
        <taxon>Psathyrellaceae</taxon>
        <taxon>Coprinopsis</taxon>
    </lineage>
</organism>
<sequence length="343" mass="35598">MVRLPQLNANPSHGSLLSRGPSPVDKVDSNVESRQHRGIDHEFCRGLSWLEVVQNWRCNPFLPMPPPTRTPESPPKTSGRGTPVPAPSPTAPATSTRGNKSSTRSSTAETPTPTRPPASPSPQEPVVPPPATGDNSEDPPAGTPSRDSSEPPSETSNNLPSESVEDASSPEESEGEGRPLPVFGTNTGSHDGNTSTAGSPPSEPTHRQGSVAGASKADVTSTALDGILFPTSGSSGGGDETANAPGSVGGAKSGSSNTGAIVGGVLGALALIGLLIAAFLVYRRRVRRSRVPPSAEFMQRYGNSAMLHAQSPYSPIRYDGLVGEEQVPGYTQGNYQLPFRDKA</sequence>
<dbReference type="InParanoid" id="A8NFX8"/>
<feature type="compositionally biased region" description="Low complexity" evidence="1">
    <location>
        <begin position="91"/>
        <end position="112"/>
    </location>
</feature>
<name>A8NFX8_COPC7</name>
<dbReference type="VEuPathDB" id="FungiDB:CC1G_05123"/>
<keyword evidence="2" id="KW-1133">Transmembrane helix</keyword>
<dbReference type="EMBL" id="AACS02000002">
    <property type="protein sequence ID" value="EAU88357.2"/>
    <property type="molecule type" value="Genomic_DNA"/>
</dbReference>
<keyword evidence="2" id="KW-0472">Membrane</keyword>
<reference evidence="3 4" key="1">
    <citation type="journal article" date="2010" name="Proc. Natl. Acad. Sci. U.S.A.">
        <title>Insights into evolution of multicellular fungi from the assembled chromosomes of the mushroom Coprinopsis cinerea (Coprinus cinereus).</title>
        <authorList>
            <person name="Stajich J.E."/>
            <person name="Wilke S.K."/>
            <person name="Ahren D."/>
            <person name="Au C.H."/>
            <person name="Birren B.W."/>
            <person name="Borodovsky M."/>
            <person name="Burns C."/>
            <person name="Canback B."/>
            <person name="Casselton L.A."/>
            <person name="Cheng C.K."/>
            <person name="Deng J."/>
            <person name="Dietrich F.S."/>
            <person name="Fargo D.C."/>
            <person name="Farman M.L."/>
            <person name="Gathman A.C."/>
            <person name="Goldberg J."/>
            <person name="Guigo R."/>
            <person name="Hoegger P.J."/>
            <person name="Hooker J.B."/>
            <person name="Huggins A."/>
            <person name="James T.Y."/>
            <person name="Kamada T."/>
            <person name="Kilaru S."/>
            <person name="Kodira C."/>
            <person name="Kues U."/>
            <person name="Kupfer D."/>
            <person name="Kwan H.S."/>
            <person name="Lomsadze A."/>
            <person name="Li W."/>
            <person name="Lilly W.W."/>
            <person name="Ma L.J."/>
            <person name="Mackey A.J."/>
            <person name="Manning G."/>
            <person name="Martin F."/>
            <person name="Muraguchi H."/>
            <person name="Natvig D.O."/>
            <person name="Palmerini H."/>
            <person name="Ramesh M.A."/>
            <person name="Rehmeyer C.J."/>
            <person name="Roe B.A."/>
            <person name="Shenoy N."/>
            <person name="Stanke M."/>
            <person name="Ter-Hovhannisyan V."/>
            <person name="Tunlid A."/>
            <person name="Velagapudi R."/>
            <person name="Vision T.J."/>
            <person name="Zeng Q."/>
            <person name="Zolan M.E."/>
            <person name="Pukkila P.J."/>
        </authorList>
    </citation>
    <scope>NUCLEOTIDE SEQUENCE [LARGE SCALE GENOMIC DNA]</scope>
    <source>
        <strain evidence="4">Okayama-7 / 130 / ATCC MYA-4618 / FGSC 9003</strain>
    </source>
</reference>
<dbReference type="RefSeq" id="XP_001833423.2">
    <property type="nucleotide sequence ID" value="XM_001833371.2"/>
</dbReference>
<feature type="compositionally biased region" description="Polar residues" evidence="1">
    <location>
        <begin position="150"/>
        <end position="161"/>
    </location>
</feature>
<dbReference type="GeneID" id="6009919"/>
<feature type="compositionally biased region" description="Acidic residues" evidence="1">
    <location>
        <begin position="163"/>
        <end position="174"/>
    </location>
</feature>
<dbReference type="OMA" id="LGMYENG"/>
<dbReference type="KEGG" id="cci:CC1G_05123"/>
<keyword evidence="2" id="KW-0812">Transmembrane</keyword>
<proteinExistence type="predicted"/>
<evidence type="ECO:0000256" key="2">
    <source>
        <dbReference type="SAM" id="Phobius"/>
    </source>
</evidence>
<feature type="compositionally biased region" description="Polar residues" evidence="1">
    <location>
        <begin position="184"/>
        <end position="199"/>
    </location>
</feature>
<feature type="compositionally biased region" description="Pro residues" evidence="1">
    <location>
        <begin position="113"/>
        <end position="131"/>
    </location>
</feature>
<accession>A8NFX8</accession>